<feature type="chain" id="PRO_5047127229" description="AA1-like domain-containing protein" evidence="5">
    <location>
        <begin position="34"/>
        <end position="232"/>
    </location>
</feature>
<keyword evidence="4" id="KW-1015">Disulfide bond</keyword>
<evidence type="ECO:0000313" key="7">
    <source>
        <dbReference type="EMBL" id="KAI6295509.1"/>
    </source>
</evidence>
<feature type="signal peptide" evidence="5">
    <location>
        <begin position="1"/>
        <end position="33"/>
    </location>
</feature>
<keyword evidence="8" id="KW-1185">Reference proteome</keyword>
<proteinExistence type="predicted"/>
<evidence type="ECO:0000256" key="5">
    <source>
        <dbReference type="SAM" id="SignalP"/>
    </source>
</evidence>
<dbReference type="Pfam" id="PF16541">
    <property type="entry name" value="AltA1"/>
    <property type="match status" value="1"/>
</dbReference>
<protein>
    <recommendedName>
        <fullName evidence="6">AA1-like domain-containing protein</fullName>
    </recommendedName>
</protein>
<sequence>MHGLLHRPTMARLVTQLLSKLFLLTTLLSIASSHPAAAVVSRLLLPRDPKDCTAPDANCTCQEWTFVSKDWTVANFAYRISVPVFDPEEAAREEPVPFASLVTFVVQNQALDYNAVCNATSTGGDQEDADASFDGRKWYDCVQDKPGEDGVTSFSYDRAKDRLEVKQTWECLHEGYFYRYKATGGAEAKVVCAEAEWENPDWKEGQTYQLNITECQAKHRPIQVPWTEITGN</sequence>
<dbReference type="EMBL" id="JABSND010000162">
    <property type="protein sequence ID" value="KAI6295509.1"/>
    <property type="molecule type" value="Genomic_DNA"/>
</dbReference>
<comment type="caution">
    <text evidence="7">The sequence shown here is derived from an EMBL/GenBank/DDBJ whole genome shotgun (WGS) entry which is preliminary data.</text>
</comment>
<keyword evidence="2" id="KW-0964">Secreted</keyword>
<name>A0ABQ8NE10_PYRGI</name>
<evidence type="ECO:0000256" key="3">
    <source>
        <dbReference type="ARBA" id="ARBA00022729"/>
    </source>
</evidence>
<evidence type="ECO:0000256" key="1">
    <source>
        <dbReference type="ARBA" id="ARBA00004613"/>
    </source>
</evidence>
<evidence type="ECO:0000256" key="2">
    <source>
        <dbReference type="ARBA" id="ARBA00022525"/>
    </source>
</evidence>
<evidence type="ECO:0000259" key="6">
    <source>
        <dbReference type="Pfam" id="PF16541"/>
    </source>
</evidence>
<evidence type="ECO:0000256" key="4">
    <source>
        <dbReference type="ARBA" id="ARBA00023157"/>
    </source>
</evidence>
<feature type="domain" description="AA1-like" evidence="6">
    <location>
        <begin position="100"/>
        <end position="196"/>
    </location>
</feature>
<accession>A0ABQ8NE10</accession>
<comment type="subcellular location">
    <subcellularLocation>
        <location evidence="1">Secreted</location>
    </subcellularLocation>
</comment>
<keyword evidence="3 5" id="KW-0732">Signal</keyword>
<gene>
    <name evidence="7" type="ORF">MCOR33_007605</name>
</gene>
<evidence type="ECO:0000313" key="8">
    <source>
        <dbReference type="Proteomes" id="UP001059893"/>
    </source>
</evidence>
<reference evidence="7" key="1">
    <citation type="submission" date="2021-01" db="EMBL/GenBank/DDBJ databases">
        <title>Deciphering the adaptive evolutionary patterns associated with biogeogrpahic diversity in the finger millet blast pathogen Magnaporthe oryzae in Eastern Africa.</title>
        <authorList>
            <person name="Onyema G."/>
            <person name="Shittu T.A."/>
            <person name="Dodsworth S."/>
            <person name="Devilliers S."/>
            <person name="Muthumeenakshi S."/>
            <person name="Sreenivasaprasad S."/>
        </authorList>
    </citation>
    <scope>NUCLEOTIDE SEQUENCE</scope>
    <source>
        <strain evidence="7">D15/s37</strain>
    </source>
</reference>
<organism evidence="7 8">
    <name type="scientific">Pyricularia grisea</name>
    <name type="common">Crabgrass-specific blast fungus</name>
    <name type="synonym">Magnaporthe grisea</name>
    <dbReference type="NCBI Taxonomy" id="148305"/>
    <lineage>
        <taxon>Eukaryota</taxon>
        <taxon>Fungi</taxon>
        <taxon>Dikarya</taxon>
        <taxon>Ascomycota</taxon>
        <taxon>Pezizomycotina</taxon>
        <taxon>Sordariomycetes</taxon>
        <taxon>Sordariomycetidae</taxon>
        <taxon>Magnaporthales</taxon>
        <taxon>Pyriculariaceae</taxon>
        <taxon>Pyricularia</taxon>
    </lineage>
</organism>
<dbReference type="InterPro" id="IPR032382">
    <property type="entry name" value="AltA1"/>
</dbReference>
<dbReference type="Proteomes" id="UP001059893">
    <property type="component" value="Unassembled WGS sequence"/>
</dbReference>